<protein>
    <submittedName>
        <fullName evidence="2">Inhibitor of the pro-sigma K processing machinery</fullName>
    </submittedName>
</protein>
<feature type="transmembrane region" description="Helical" evidence="1">
    <location>
        <begin position="35"/>
        <end position="52"/>
    </location>
</feature>
<feature type="transmembrane region" description="Helical" evidence="1">
    <location>
        <begin position="64"/>
        <end position="88"/>
    </location>
</feature>
<dbReference type="RefSeq" id="WP_209976799.1">
    <property type="nucleotide sequence ID" value="NZ_JAGGLB010000029.1"/>
</dbReference>
<accession>A0ABS4J6U8</accession>
<dbReference type="Proteomes" id="UP001519287">
    <property type="component" value="Unassembled WGS sequence"/>
</dbReference>
<sequence length="89" mass="9833">MVIPYVMWALLVVSSLLLLYVLFRSGQAGRWISVLAMNIVFAALILYVINLFGSYTHMNIPMNYLTLAVVALLGIPGVLLLIALKIVLL</sequence>
<dbReference type="EMBL" id="JAGGLB010000029">
    <property type="protein sequence ID" value="MBP1994981.1"/>
    <property type="molecule type" value="Genomic_DNA"/>
</dbReference>
<evidence type="ECO:0000313" key="3">
    <source>
        <dbReference type="Proteomes" id="UP001519287"/>
    </source>
</evidence>
<organism evidence="2 3">
    <name type="scientific">Paenibacillus eucommiae</name>
    <dbReference type="NCBI Taxonomy" id="1355755"/>
    <lineage>
        <taxon>Bacteria</taxon>
        <taxon>Bacillati</taxon>
        <taxon>Bacillota</taxon>
        <taxon>Bacilli</taxon>
        <taxon>Bacillales</taxon>
        <taxon>Paenibacillaceae</taxon>
        <taxon>Paenibacillus</taxon>
    </lineage>
</organism>
<keyword evidence="1" id="KW-0472">Membrane</keyword>
<feature type="transmembrane region" description="Helical" evidence="1">
    <location>
        <begin position="6"/>
        <end position="23"/>
    </location>
</feature>
<reference evidence="2 3" key="1">
    <citation type="submission" date="2021-03" db="EMBL/GenBank/DDBJ databases">
        <title>Genomic Encyclopedia of Type Strains, Phase IV (KMG-IV): sequencing the most valuable type-strain genomes for metagenomic binning, comparative biology and taxonomic classification.</title>
        <authorList>
            <person name="Goeker M."/>
        </authorList>
    </citation>
    <scope>NUCLEOTIDE SEQUENCE [LARGE SCALE GENOMIC DNA]</scope>
    <source>
        <strain evidence="2 3">DSM 26048</strain>
    </source>
</reference>
<gene>
    <name evidence="2" type="ORF">J2Z66_006622</name>
</gene>
<dbReference type="NCBIfam" id="TIGR02862">
    <property type="entry name" value="spore_BofA"/>
    <property type="match status" value="1"/>
</dbReference>
<keyword evidence="3" id="KW-1185">Reference proteome</keyword>
<dbReference type="InterPro" id="IPR010001">
    <property type="entry name" value="BofA"/>
</dbReference>
<comment type="caution">
    <text evidence="2">The sequence shown here is derived from an EMBL/GenBank/DDBJ whole genome shotgun (WGS) entry which is preliminary data.</text>
</comment>
<evidence type="ECO:0000256" key="1">
    <source>
        <dbReference type="SAM" id="Phobius"/>
    </source>
</evidence>
<proteinExistence type="predicted"/>
<dbReference type="Pfam" id="PF07441">
    <property type="entry name" value="BofA"/>
    <property type="match status" value="1"/>
</dbReference>
<keyword evidence="1" id="KW-1133">Transmembrane helix</keyword>
<keyword evidence="1" id="KW-0812">Transmembrane</keyword>
<evidence type="ECO:0000313" key="2">
    <source>
        <dbReference type="EMBL" id="MBP1994981.1"/>
    </source>
</evidence>
<name>A0ABS4J6U8_9BACL</name>